<keyword evidence="2" id="KW-1185">Reference proteome</keyword>
<dbReference type="OrthoDB" id="963183at2"/>
<accession>A0A2S7IEW7</accession>
<evidence type="ECO:0000313" key="1">
    <source>
        <dbReference type="EMBL" id="PQA52991.1"/>
    </source>
</evidence>
<dbReference type="AlphaFoldDB" id="A0A2S7IEW7"/>
<proteinExistence type="predicted"/>
<comment type="caution">
    <text evidence="1">The sequence shown here is derived from an EMBL/GenBank/DDBJ whole genome shotgun (WGS) entry which is preliminary data.</text>
</comment>
<gene>
    <name evidence="1" type="ORF">C5O19_25210</name>
</gene>
<dbReference type="Proteomes" id="UP000239590">
    <property type="component" value="Unassembled WGS sequence"/>
</dbReference>
<dbReference type="EMBL" id="PTRA01000011">
    <property type="protein sequence ID" value="PQA52991.1"/>
    <property type="molecule type" value="Genomic_DNA"/>
</dbReference>
<reference evidence="2" key="1">
    <citation type="submission" date="2018-02" db="EMBL/GenBank/DDBJ databases">
        <title>Genome sequencing of Solimonas sp. HR-BB.</title>
        <authorList>
            <person name="Lee Y."/>
            <person name="Jeon C.O."/>
        </authorList>
    </citation>
    <scope>NUCLEOTIDE SEQUENCE [LARGE SCALE GENOMIC DNA]</scope>
    <source>
        <strain evidence="2">HR-U</strain>
    </source>
</reference>
<organism evidence="1 2">
    <name type="scientific">Siphonobacter curvatus</name>
    <dbReference type="NCBI Taxonomy" id="2094562"/>
    <lineage>
        <taxon>Bacteria</taxon>
        <taxon>Pseudomonadati</taxon>
        <taxon>Bacteroidota</taxon>
        <taxon>Cytophagia</taxon>
        <taxon>Cytophagales</taxon>
        <taxon>Cytophagaceae</taxon>
        <taxon>Siphonobacter</taxon>
    </lineage>
</organism>
<protein>
    <submittedName>
        <fullName evidence="1">Uncharacterized protein</fullName>
    </submittedName>
</protein>
<evidence type="ECO:0000313" key="2">
    <source>
        <dbReference type="Proteomes" id="UP000239590"/>
    </source>
</evidence>
<name>A0A2S7IEW7_9BACT</name>
<sequence>MQTFTSVEEAFEWFLENIYKNLPPDEKKGELTAAWRNYTHKLGISQKKMVSILERYGFSINVRTIVTYKPD</sequence>